<feature type="compositionally biased region" description="Low complexity" evidence="11">
    <location>
        <begin position="112"/>
        <end position="130"/>
    </location>
</feature>
<keyword evidence="7" id="KW-0833">Ubl conjugation pathway</keyword>
<dbReference type="UniPathway" id="UPA00886"/>
<proteinExistence type="inferred from homology"/>
<evidence type="ECO:0000313" key="16">
    <source>
        <dbReference type="Proteomes" id="UP000000599"/>
    </source>
</evidence>
<dbReference type="KEGG" id="dha:DEHA2G07568g"/>
<evidence type="ECO:0000256" key="9">
    <source>
        <dbReference type="ARBA" id="ARBA00023242"/>
    </source>
</evidence>
<evidence type="ECO:0000259" key="13">
    <source>
        <dbReference type="PROSITE" id="PS51044"/>
    </source>
</evidence>
<evidence type="ECO:0000256" key="7">
    <source>
        <dbReference type="ARBA" id="ARBA00022786"/>
    </source>
</evidence>
<evidence type="ECO:0000256" key="10">
    <source>
        <dbReference type="PROSITE-ProRule" id="PRU00452"/>
    </source>
</evidence>
<protein>
    <submittedName>
        <fullName evidence="15">DEHA2G07568p</fullName>
    </submittedName>
</protein>
<dbReference type="PROSITE" id="PS51466">
    <property type="entry name" value="PINIT"/>
    <property type="match status" value="1"/>
</dbReference>
<gene>
    <name evidence="15" type="ordered locus">DEHA2G07568g</name>
</gene>
<evidence type="ECO:0000256" key="3">
    <source>
        <dbReference type="ARBA" id="ARBA00005383"/>
    </source>
</evidence>
<dbReference type="GeneID" id="2904757"/>
<evidence type="ECO:0000256" key="11">
    <source>
        <dbReference type="SAM" id="MobiDB-lite"/>
    </source>
</evidence>
<dbReference type="PANTHER" id="PTHR10782">
    <property type="entry name" value="ZINC FINGER MIZ DOMAIN-CONTAINING PROTEIN"/>
    <property type="match status" value="1"/>
</dbReference>
<feature type="region of interest" description="Disordered" evidence="11">
    <location>
        <begin position="866"/>
        <end position="895"/>
    </location>
</feature>
<feature type="compositionally biased region" description="Polar residues" evidence="11">
    <location>
        <begin position="760"/>
        <end position="771"/>
    </location>
</feature>
<feature type="domain" description="SP-RING-type" evidence="13">
    <location>
        <begin position="312"/>
        <end position="397"/>
    </location>
</feature>
<dbReference type="HOGENOM" id="CLU_291042_0_0_1"/>
<feature type="compositionally biased region" description="Low complexity" evidence="11">
    <location>
        <begin position="628"/>
        <end position="639"/>
    </location>
</feature>
<feature type="compositionally biased region" description="Polar residues" evidence="11">
    <location>
        <begin position="595"/>
        <end position="612"/>
    </location>
</feature>
<dbReference type="GO" id="GO:0008270">
    <property type="term" value="F:zinc ion binding"/>
    <property type="evidence" value="ECO:0007669"/>
    <property type="project" value="UniProtKB-KW"/>
</dbReference>
<feature type="compositionally biased region" description="Low complexity" evidence="11">
    <location>
        <begin position="410"/>
        <end position="438"/>
    </location>
</feature>
<dbReference type="EMBL" id="CR382139">
    <property type="protein sequence ID" value="CAG90339.2"/>
    <property type="molecule type" value="Genomic_DNA"/>
</dbReference>
<keyword evidence="9" id="KW-0539">Nucleus</keyword>
<keyword evidence="8" id="KW-0862">Zinc</keyword>
<dbReference type="eggNOG" id="KOG2169">
    <property type="taxonomic scope" value="Eukaryota"/>
</dbReference>
<dbReference type="Proteomes" id="UP000000599">
    <property type="component" value="Chromosome G"/>
</dbReference>
<feature type="region of interest" description="Disordered" evidence="11">
    <location>
        <begin position="982"/>
        <end position="1015"/>
    </location>
</feature>
<dbReference type="PANTHER" id="PTHR10782:SF4">
    <property type="entry name" value="TONALLI, ISOFORM E"/>
    <property type="match status" value="1"/>
</dbReference>
<dbReference type="GO" id="GO:0000785">
    <property type="term" value="C:chromatin"/>
    <property type="evidence" value="ECO:0007669"/>
    <property type="project" value="TreeGrafter"/>
</dbReference>
<dbReference type="InterPro" id="IPR004181">
    <property type="entry name" value="Znf_MIZ"/>
</dbReference>
<dbReference type="AlphaFoldDB" id="Q6BIU5"/>
<keyword evidence="4" id="KW-0808">Transferase</keyword>
<dbReference type="InterPro" id="IPR003034">
    <property type="entry name" value="SAP_dom"/>
</dbReference>
<sequence>MSGIGNQAILSDEEYSDTIGCLNKLKVPQIKDIVRCLSLPLSGKKQDLIDRVVGYLEQGRRFNDNVRLLAVRTIVLKVRNNDPIPNFTALYDALRTGAYNFVEGIGQYSNYKNQSTSSSSSSQNKSSNESHPYKGHVLYFKESPFYKLKRLVHGGPQIAIPSKAKAVCRYQFILNDEENKLLKLSDEKIRFYLLCGVSNNSTASTSSALLQFPIPIEIHVNGTHIKENVRGIKGKPGTARPANVTAHILPDQQLNKIEMAYAGTTESFLLYLYIVEYVSCEEIIQTIVQQPHIHKNSTIVEIKKEYSNDDGEDDDIIVSTSSISLKCPLTYARMRYPTKSIFCQHIQCFDGLSYLQLQEQVPNWICPVCSNKIEISHLAISDYYCDILENTNDEVENVRINDDGTWEAINETSNSNNNNSNNNNNNNYRSSESSYNENKLTEVKRSPSSRVLSEETRERTPSYQPEAIEIISIDSDTDDDVDMNEPTDPYSPHGIGAQMLTLSDSNRTQPPNLPHSNTVTDHTSVVDDSDVHSLNRHTIRDNNVPNPSKINNDNISLPPINQQTVTNNDEHLAASNRNVPATVLARKSTINEHNNLHSDITNSKSGASNSEFGNERGVRNVPPHGAINNLNRFNSTNNRKNTETEGNILAPINQNNSNSNPRNNESLIIRPAPLPGHHSIGHTSHNRSMPGVQLNNTPSIQDQESMSIQRIHGLLPISNNAPMEDRRIQSVTNINSMSSSSVPKRTSTTESVPLLEKPKGQTTSNQRSTSVPVPLTSKAHEQNVRDKGKNYSDPPTTLLGAKLRPLKSLPMKVNPSQNSSALPNIHQLENSLGIRNHDDRQSYQLSKRTPNQTTNQRASISNIYEAPREHSKHGPSLAADISRTPNSSRPSPLMFYGRDSFSNVYQSHNPTIRESNQQMGSVSLNDYYRINRTDKTQHSSSATSHELDTNEKSPLQSQNLPLYNSKQAPRVEPLNQAYNQKQASNMNGSDNGSNYDPTQSVDKTSVSPPAQPNSLRYSRSAFDLMNKNQSEPVTSDKQQGVVGLLGIVLSEDSMHMNQPSPQPPHSQRSDLTPLKGKIDNMRLGTSSDKKRSLSGSSSGRTWNKKMNPDHNDSIEGKGTNHDTTPSKPVYDTLNNQRLHG</sequence>
<dbReference type="InterPro" id="IPR036361">
    <property type="entry name" value="SAP_dom_sf"/>
</dbReference>
<dbReference type="InterPro" id="IPR023321">
    <property type="entry name" value="PINIT"/>
</dbReference>
<evidence type="ECO:0000259" key="14">
    <source>
        <dbReference type="PROSITE" id="PS51466"/>
    </source>
</evidence>
<feature type="compositionally biased region" description="Polar residues" evidence="11">
    <location>
        <begin position="1121"/>
        <end position="1140"/>
    </location>
</feature>
<feature type="region of interest" description="Disordered" evidence="11">
    <location>
        <begin position="679"/>
        <end position="698"/>
    </location>
</feature>
<keyword evidence="6 10" id="KW-0863">Zinc-finger</keyword>
<evidence type="ECO:0000256" key="1">
    <source>
        <dbReference type="ARBA" id="ARBA00004123"/>
    </source>
</evidence>
<evidence type="ECO:0000313" key="15">
    <source>
        <dbReference type="EMBL" id="CAG90339.2"/>
    </source>
</evidence>
<keyword evidence="5" id="KW-0479">Metal-binding</keyword>
<feature type="compositionally biased region" description="Low complexity" evidence="11">
    <location>
        <begin position="653"/>
        <end position="665"/>
    </location>
</feature>
<feature type="domain" description="SAP" evidence="12">
    <location>
        <begin position="22"/>
        <end position="56"/>
    </location>
</feature>
<evidence type="ECO:0000256" key="2">
    <source>
        <dbReference type="ARBA" id="ARBA00004718"/>
    </source>
</evidence>
<feature type="compositionally biased region" description="Polar residues" evidence="11">
    <location>
        <begin position="742"/>
        <end position="751"/>
    </location>
</feature>
<evidence type="ECO:0000256" key="8">
    <source>
        <dbReference type="ARBA" id="ARBA00022833"/>
    </source>
</evidence>
<dbReference type="GO" id="GO:0061665">
    <property type="term" value="F:SUMO ligase activity"/>
    <property type="evidence" value="ECO:0007669"/>
    <property type="project" value="TreeGrafter"/>
</dbReference>
<comment type="subcellular location">
    <subcellularLocation>
        <location evidence="1">Nucleus</location>
    </subcellularLocation>
</comment>
<feature type="region of interest" description="Disordered" evidence="11">
    <location>
        <begin position="1054"/>
        <end position="1140"/>
    </location>
</feature>
<reference evidence="15 16" key="1">
    <citation type="journal article" date="2004" name="Nature">
        <title>Genome evolution in yeasts.</title>
        <authorList>
            <consortium name="Genolevures"/>
            <person name="Dujon B."/>
            <person name="Sherman D."/>
            <person name="Fischer G."/>
            <person name="Durrens P."/>
            <person name="Casaregola S."/>
            <person name="Lafontaine I."/>
            <person name="de Montigny J."/>
            <person name="Marck C."/>
            <person name="Neuveglise C."/>
            <person name="Talla E."/>
            <person name="Goffard N."/>
            <person name="Frangeul L."/>
            <person name="Aigle M."/>
            <person name="Anthouard V."/>
            <person name="Babour A."/>
            <person name="Barbe V."/>
            <person name="Barnay S."/>
            <person name="Blanchin S."/>
            <person name="Beckerich J.M."/>
            <person name="Beyne E."/>
            <person name="Bleykasten C."/>
            <person name="Boisrame A."/>
            <person name="Boyer J."/>
            <person name="Cattolico L."/>
            <person name="Confanioleri F."/>
            <person name="de Daruvar A."/>
            <person name="Despons L."/>
            <person name="Fabre E."/>
            <person name="Fairhead C."/>
            <person name="Ferry-Dumazet H."/>
            <person name="Groppi A."/>
            <person name="Hantraye F."/>
            <person name="Hennequin C."/>
            <person name="Jauniaux N."/>
            <person name="Joyet P."/>
            <person name="Kachouri R."/>
            <person name="Kerrest A."/>
            <person name="Koszul R."/>
            <person name="Lemaire M."/>
            <person name="Lesur I."/>
            <person name="Ma L."/>
            <person name="Muller H."/>
            <person name="Nicaud J.M."/>
            <person name="Nikolski M."/>
            <person name="Oztas S."/>
            <person name="Ozier-Kalogeropoulos O."/>
            <person name="Pellenz S."/>
            <person name="Potier S."/>
            <person name="Richard G.F."/>
            <person name="Straub M.L."/>
            <person name="Suleau A."/>
            <person name="Swennene D."/>
            <person name="Tekaia F."/>
            <person name="Wesolowski-Louvel M."/>
            <person name="Westhof E."/>
            <person name="Wirth B."/>
            <person name="Zeniou-Meyer M."/>
            <person name="Zivanovic I."/>
            <person name="Bolotin-Fukuhara M."/>
            <person name="Thierry A."/>
            <person name="Bouchier C."/>
            <person name="Caudron B."/>
            <person name="Scarpelli C."/>
            <person name="Gaillardin C."/>
            <person name="Weissenbach J."/>
            <person name="Wincker P."/>
            <person name="Souciet J.L."/>
        </authorList>
    </citation>
    <scope>NUCLEOTIDE SEQUENCE [LARGE SCALE GENOMIC DNA]</scope>
    <source>
        <strain evidence="16">ATCC 36239 / CBS 767 / BCRC 21394 / JCM 1990 / NBRC 0083 / IGC 2968</strain>
    </source>
</reference>
<dbReference type="InParanoid" id="Q6BIU5"/>
<evidence type="ECO:0000256" key="5">
    <source>
        <dbReference type="ARBA" id="ARBA00022723"/>
    </source>
</evidence>
<organism evidence="15 16">
    <name type="scientific">Debaryomyces hansenii (strain ATCC 36239 / CBS 767 / BCRC 21394 / JCM 1990 / NBRC 0083 / IGC 2968)</name>
    <name type="common">Yeast</name>
    <name type="synonym">Torulaspora hansenii</name>
    <dbReference type="NCBI Taxonomy" id="284592"/>
    <lineage>
        <taxon>Eukaryota</taxon>
        <taxon>Fungi</taxon>
        <taxon>Dikarya</taxon>
        <taxon>Ascomycota</taxon>
        <taxon>Saccharomycotina</taxon>
        <taxon>Pichiomycetes</taxon>
        <taxon>Debaryomycetaceae</taxon>
        <taxon>Debaryomyces</taxon>
    </lineage>
</organism>
<dbReference type="SMART" id="SM00513">
    <property type="entry name" value="SAP"/>
    <property type="match status" value="1"/>
</dbReference>
<dbReference type="OrthoDB" id="28127at2759"/>
<dbReference type="CDD" id="cd16650">
    <property type="entry name" value="SP-RING_PIAS-like"/>
    <property type="match status" value="1"/>
</dbReference>
<dbReference type="PROSITE" id="PS50800">
    <property type="entry name" value="SAP"/>
    <property type="match status" value="1"/>
</dbReference>
<name>Q6BIU5_DEBHA</name>
<dbReference type="Gene3D" id="2.60.120.780">
    <property type="entry name" value="PINIT domain"/>
    <property type="match status" value="1"/>
</dbReference>
<feature type="region of interest" description="Disordered" evidence="11">
    <location>
        <begin position="409"/>
        <end position="465"/>
    </location>
</feature>
<feature type="region of interest" description="Disordered" evidence="11">
    <location>
        <begin position="595"/>
        <end position="665"/>
    </location>
</feature>
<dbReference type="Pfam" id="PF14324">
    <property type="entry name" value="PINIT"/>
    <property type="match status" value="1"/>
</dbReference>
<comment type="pathway">
    <text evidence="2">Protein modification; protein sumoylation.</text>
</comment>
<dbReference type="Gene3D" id="1.10.720.30">
    <property type="entry name" value="SAP domain"/>
    <property type="match status" value="1"/>
</dbReference>
<accession>Q6BIU5</accession>
<feature type="region of interest" description="Disordered" evidence="11">
    <location>
        <begin position="112"/>
        <end position="131"/>
    </location>
</feature>
<dbReference type="SUPFAM" id="SSF68906">
    <property type="entry name" value="SAP domain"/>
    <property type="match status" value="1"/>
</dbReference>
<keyword evidence="16" id="KW-1185">Reference proteome</keyword>
<dbReference type="InterPro" id="IPR038654">
    <property type="entry name" value="PINIT_sf"/>
</dbReference>
<evidence type="ECO:0000256" key="4">
    <source>
        <dbReference type="ARBA" id="ARBA00022679"/>
    </source>
</evidence>
<dbReference type="GO" id="GO:0016925">
    <property type="term" value="P:protein sumoylation"/>
    <property type="evidence" value="ECO:0007669"/>
    <property type="project" value="UniProtKB-UniPathway"/>
</dbReference>
<dbReference type="InterPro" id="IPR013083">
    <property type="entry name" value="Znf_RING/FYVE/PHD"/>
</dbReference>
<dbReference type="Pfam" id="PF02891">
    <property type="entry name" value="zf-MIZ"/>
    <property type="match status" value="1"/>
</dbReference>
<feature type="compositionally biased region" description="Basic and acidic residues" evidence="11">
    <location>
        <begin position="778"/>
        <end position="790"/>
    </location>
</feature>
<feature type="compositionally biased region" description="Polar residues" evidence="11">
    <location>
        <begin position="681"/>
        <end position="698"/>
    </location>
</feature>
<feature type="domain" description="PINIT" evidence="14">
    <location>
        <begin position="125"/>
        <end position="278"/>
    </location>
</feature>
<dbReference type="PROSITE" id="PS51044">
    <property type="entry name" value="ZF_SP_RING"/>
    <property type="match status" value="1"/>
</dbReference>
<feature type="compositionally biased region" description="Basic and acidic residues" evidence="11">
    <location>
        <begin position="1106"/>
        <end position="1120"/>
    </location>
</feature>
<feature type="region of interest" description="Disordered" evidence="11">
    <location>
        <begin position="933"/>
        <end position="960"/>
    </location>
</feature>
<feature type="region of interest" description="Disordered" evidence="11">
    <location>
        <begin position="732"/>
        <end position="798"/>
    </location>
</feature>
<comment type="similarity">
    <text evidence="3">Belongs to the PIAS family.</text>
</comment>
<evidence type="ECO:0000256" key="6">
    <source>
        <dbReference type="ARBA" id="ARBA00022771"/>
    </source>
</evidence>
<dbReference type="Pfam" id="PF02037">
    <property type="entry name" value="SAP"/>
    <property type="match status" value="1"/>
</dbReference>
<dbReference type="RefSeq" id="XP_461876.2">
    <property type="nucleotide sequence ID" value="XM_461876.1"/>
</dbReference>
<dbReference type="GO" id="GO:0005634">
    <property type="term" value="C:nucleus"/>
    <property type="evidence" value="ECO:0007669"/>
    <property type="project" value="UniProtKB-SubCell"/>
</dbReference>
<dbReference type="Gene3D" id="3.30.40.10">
    <property type="entry name" value="Zinc/RING finger domain, C3HC4 (zinc finger)"/>
    <property type="match status" value="1"/>
</dbReference>
<evidence type="ECO:0000259" key="12">
    <source>
        <dbReference type="PROSITE" id="PS50800"/>
    </source>
</evidence>
<dbReference type="STRING" id="284592.Q6BIU5"/>